<dbReference type="AlphaFoldDB" id="L0P8C2"/>
<feature type="repeat" description="WD" evidence="9">
    <location>
        <begin position="128"/>
        <end position="170"/>
    </location>
</feature>
<dbReference type="PANTHER" id="PTHR19848">
    <property type="entry name" value="WD40 REPEAT PROTEIN"/>
    <property type="match status" value="1"/>
</dbReference>
<feature type="repeat" description="WD" evidence="9">
    <location>
        <begin position="388"/>
        <end position="429"/>
    </location>
</feature>
<dbReference type="Proteomes" id="UP000010422">
    <property type="component" value="Unassembled WGS sequence"/>
</dbReference>
<proteinExistence type="inferred from homology"/>
<sequence>MATLPPPQLEKLKNAAKNNAPTEIPEHFPNILCRFKALDGTCLPSTLIPSNISCTDMGMLLNKLLENNERIPYVFSAEIEGEIVEIKENIYFSIYHHNLKSTEDELTLIYIPQAIFRVRPINRCTATISGHGKPILCLQFSPKSGSYLSTGSGDGNVRIWDCDTGTPLHILKGLFDSHSNWVLCVSWSPDAKLLASGSMDNTIRLWDPKTGKNLGEPLKGHTKWITSLSWEPIHLAKNSLRFASSSKDTTIRIWDANLKRVVLTLSGHTSCVSCVKWGGNGWIYSASHDKSVKIWDGENGKLLYTLSAHAHWVNTMALSTDFVLRTGAYDYTGIEPSSFEEMKLMAKKKYDKIIASTGNKGERLITGSDDFTMYYWNPEESTKPVKRLTGHQNLVNHVSFSPDGQWIASASFDNSVKIWNGLTGEFITSFRGHVASVYQCSWSSDSRMLVSSSKDTTLKVWDIREKKLKCDLPGHSDEVFACDWSPDGTRVGSGGKDRNTKIWSF</sequence>
<dbReference type="InParanoid" id="L0P8C2"/>
<keyword evidence="2 9" id="KW-0853">WD repeat</keyword>
<dbReference type="SMART" id="SM00320">
    <property type="entry name" value="WD40"/>
    <property type="match status" value="8"/>
</dbReference>
<dbReference type="InterPro" id="IPR036322">
    <property type="entry name" value="WD40_repeat_dom_sf"/>
</dbReference>
<dbReference type="InterPro" id="IPR020472">
    <property type="entry name" value="WD40_PAC1"/>
</dbReference>
<reference evidence="10 11" key="1">
    <citation type="journal article" date="2012" name="MBio">
        <title>De novo assembly of the Pneumocystis jirovecii genome from a single bronchoalveolar lavage fluid specimen from a patient.</title>
        <authorList>
            <person name="Cisse O.H."/>
            <person name="Pagni M."/>
            <person name="Hauser P.M."/>
        </authorList>
    </citation>
    <scope>NUCLEOTIDE SEQUENCE [LARGE SCALE GENOMIC DNA]</scope>
    <source>
        <strain evidence="10 11">SE8</strain>
    </source>
</reference>
<comment type="caution">
    <text evidence="10">The sequence shown here is derived from an EMBL/GenBank/DDBJ whole genome shotgun (WGS) entry which is preliminary data.</text>
</comment>
<keyword evidence="3" id="KW-0677">Repeat</keyword>
<feature type="repeat" description="WD" evidence="9">
    <location>
        <begin position="218"/>
        <end position="264"/>
    </location>
</feature>
<dbReference type="PRINTS" id="PR00320">
    <property type="entry name" value="GPROTEINBRPT"/>
</dbReference>
<evidence type="ECO:0000256" key="6">
    <source>
        <dbReference type="ARBA" id="ARBA00068030"/>
    </source>
</evidence>
<evidence type="ECO:0000256" key="3">
    <source>
        <dbReference type="ARBA" id="ARBA00022737"/>
    </source>
</evidence>
<dbReference type="GO" id="GO:0005730">
    <property type="term" value="C:nucleolus"/>
    <property type="evidence" value="ECO:0007669"/>
    <property type="project" value="UniProtKB-SubCell"/>
</dbReference>
<dbReference type="InterPro" id="IPR019775">
    <property type="entry name" value="WD40_repeat_CS"/>
</dbReference>
<dbReference type="PROSITE" id="PS00678">
    <property type="entry name" value="WD_REPEATS_1"/>
    <property type="match status" value="1"/>
</dbReference>
<evidence type="ECO:0000256" key="9">
    <source>
        <dbReference type="PROSITE-ProRule" id="PRU00221"/>
    </source>
</evidence>
<dbReference type="STRING" id="1209962.L0P8C2"/>
<accession>L0P8C2</accession>
<evidence type="ECO:0000256" key="7">
    <source>
        <dbReference type="ARBA" id="ARBA00077034"/>
    </source>
</evidence>
<protein>
    <recommendedName>
        <fullName evidence="6">Ribosome assembly protein 4</fullName>
    </recommendedName>
    <alternativeName>
        <fullName evidence="8">Notchless protein homolog 1</fullName>
    </alternativeName>
    <alternativeName>
        <fullName evidence="7">Ribosome biogenesis factor RSA4</fullName>
    </alternativeName>
</protein>
<evidence type="ECO:0000313" key="11">
    <source>
        <dbReference type="Proteomes" id="UP000010422"/>
    </source>
</evidence>
<feature type="repeat" description="WD" evidence="9">
    <location>
        <begin position="472"/>
        <end position="505"/>
    </location>
</feature>
<dbReference type="FunCoup" id="L0P8C2">
    <property type="interactions" value="385"/>
</dbReference>
<keyword evidence="4" id="KW-0539">Nucleus</keyword>
<dbReference type="CDD" id="cd00200">
    <property type="entry name" value="WD40"/>
    <property type="match status" value="1"/>
</dbReference>
<evidence type="ECO:0000313" key="10">
    <source>
        <dbReference type="EMBL" id="CCJ28633.1"/>
    </source>
</evidence>
<feature type="repeat" description="WD" evidence="9">
    <location>
        <begin position="175"/>
        <end position="216"/>
    </location>
</feature>
<dbReference type="Gene3D" id="2.130.10.10">
    <property type="entry name" value="YVTN repeat-like/Quinoprotein amine dehydrogenase"/>
    <property type="match status" value="1"/>
</dbReference>
<dbReference type="FunFam" id="2.130.10.10:FF:000092">
    <property type="entry name" value="notchless protein homolog"/>
    <property type="match status" value="1"/>
</dbReference>
<dbReference type="PROSITE" id="PS50082">
    <property type="entry name" value="WD_REPEATS_2"/>
    <property type="match status" value="7"/>
</dbReference>
<name>L0P8C2_PNEJI</name>
<dbReference type="InterPro" id="IPR001680">
    <property type="entry name" value="WD40_rpt"/>
</dbReference>
<comment type="similarity">
    <text evidence="5">Belongs to the NLE1/RSA4 family.</text>
</comment>
<dbReference type="VEuPathDB" id="FungiDB:PNEJI1_003053"/>
<dbReference type="GO" id="GO:0000027">
    <property type="term" value="P:ribosomal large subunit assembly"/>
    <property type="evidence" value="ECO:0007669"/>
    <property type="project" value="TreeGrafter"/>
</dbReference>
<feature type="repeat" description="WD" evidence="9">
    <location>
        <begin position="430"/>
        <end position="464"/>
    </location>
</feature>
<dbReference type="Pfam" id="PF00400">
    <property type="entry name" value="WD40"/>
    <property type="match status" value="7"/>
</dbReference>
<evidence type="ECO:0000256" key="5">
    <source>
        <dbReference type="ARBA" id="ARBA00061016"/>
    </source>
</evidence>
<dbReference type="PROSITE" id="PS50294">
    <property type="entry name" value="WD_REPEATS_REGION"/>
    <property type="match status" value="7"/>
</dbReference>
<comment type="subcellular location">
    <subcellularLocation>
        <location evidence="1">Nucleus</location>
        <location evidence="1">Nucleolus</location>
    </subcellularLocation>
</comment>
<dbReference type="PRINTS" id="PR00319">
    <property type="entry name" value="GPROTEINB"/>
</dbReference>
<feature type="repeat" description="WD" evidence="9">
    <location>
        <begin position="265"/>
        <end position="305"/>
    </location>
</feature>
<dbReference type="InterPro" id="IPR015943">
    <property type="entry name" value="WD40/YVTN_repeat-like_dom_sf"/>
</dbReference>
<dbReference type="InterPro" id="IPR001632">
    <property type="entry name" value="WD40_G-protein_beta-like"/>
</dbReference>
<evidence type="ECO:0000256" key="2">
    <source>
        <dbReference type="ARBA" id="ARBA00022574"/>
    </source>
</evidence>
<evidence type="ECO:0000256" key="1">
    <source>
        <dbReference type="ARBA" id="ARBA00004604"/>
    </source>
</evidence>
<dbReference type="PANTHER" id="PTHR19848:SF0">
    <property type="entry name" value="NOTCHLESS PROTEIN HOMOLOG 1"/>
    <property type="match status" value="1"/>
</dbReference>
<evidence type="ECO:0000256" key="8">
    <source>
        <dbReference type="ARBA" id="ARBA00080836"/>
    </source>
</evidence>
<evidence type="ECO:0000256" key="4">
    <source>
        <dbReference type="ARBA" id="ARBA00023242"/>
    </source>
</evidence>
<dbReference type="EMBL" id="CAKM01000096">
    <property type="protein sequence ID" value="CCJ28633.1"/>
    <property type="molecule type" value="Genomic_DNA"/>
</dbReference>
<dbReference type="SUPFAM" id="SSF50978">
    <property type="entry name" value="WD40 repeat-like"/>
    <property type="match status" value="1"/>
</dbReference>
<gene>
    <name evidence="10" type="ORF">PNEJI1_003053</name>
</gene>
<organism evidence="11">
    <name type="scientific">Pneumocystis jirovecii</name>
    <name type="common">Human pneumocystis pneumonia agent</name>
    <dbReference type="NCBI Taxonomy" id="42068"/>
    <lineage>
        <taxon>Eukaryota</taxon>
        <taxon>Fungi</taxon>
        <taxon>Dikarya</taxon>
        <taxon>Ascomycota</taxon>
        <taxon>Taphrinomycotina</taxon>
        <taxon>Pneumocystomycetes</taxon>
        <taxon>Pneumocystaceae</taxon>
        <taxon>Pneumocystis</taxon>
    </lineage>
</organism>